<protein>
    <submittedName>
        <fullName evidence="1">Uncharacterized protein</fullName>
    </submittedName>
</protein>
<sequence length="103" mass="10802">MESNKCVALVLAMVAVMVVTHFGGSRALSLCNLTEDQLMICKPAVTEPNPVDPSAECCEALSGADLECLCSYKNSPELPLFGIDPDLATALPAKCNLTTPANC</sequence>
<evidence type="ECO:0000313" key="2">
    <source>
        <dbReference type="Proteomes" id="UP000828941"/>
    </source>
</evidence>
<dbReference type="EMBL" id="CM039427">
    <property type="protein sequence ID" value="KAI4354183.1"/>
    <property type="molecule type" value="Genomic_DNA"/>
</dbReference>
<name>A0ACB9Q0B4_BAUVA</name>
<evidence type="ECO:0000313" key="1">
    <source>
        <dbReference type="EMBL" id="KAI4354183.1"/>
    </source>
</evidence>
<organism evidence="1 2">
    <name type="scientific">Bauhinia variegata</name>
    <name type="common">Purple orchid tree</name>
    <name type="synonym">Phanera variegata</name>
    <dbReference type="NCBI Taxonomy" id="167791"/>
    <lineage>
        <taxon>Eukaryota</taxon>
        <taxon>Viridiplantae</taxon>
        <taxon>Streptophyta</taxon>
        <taxon>Embryophyta</taxon>
        <taxon>Tracheophyta</taxon>
        <taxon>Spermatophyta</taxon>
        <taxon>Magnoliopsida</taxon>
        <taxon>eudicotyledons</taxon>
        <taxon>Gunneridae</taxon>
        <taxon>Pentapetalae</taxon>
        <taxon>rosids</taxon>
        <taxon>fabids</taxon>
        <taxon>Fabales</taxon>
        <taxon>Fabaceae</taxon>
        <taxon>Cercidoideae</taxon>
        <taxon>Cercideae</taxon>
        <taxon>Bauhiniinae</taxon>
        <taxon>Bauhinia</taxon>
    </lineage>
</organism>
<proteinExistence type="predicted"/>
<dbReference type="Proteomes" id="UP000828941">
    <property type="component" value="Chromosome 2"/>
</dbReference>
<keyword evidence="2" id="KW-1185">Reference proteome</keyword>
<comment type="caution">
    <text evidence="1">The sequence shown here is derived from an EMBL/GenBank/DDBJ whole genome shotgun (WGS) entry which is preliminary data.</text>
</comment>
<accession>A0ACB9Q0B4</accession>
<reference evidence="1 2" key="1">
    <citation type="journal article" date="2022" name="DNA Res.">
        <title>Chromosomal-level genome assembly of the orchid tree Bauhinia variegata (Leguminosae; Cercidoideae) supports the allotetraploid origin hypothesis of Bauhinia.</title>
        <authorList>
            <person name="Zhong Y."/>
            <person name="Chen Y."/>
            <person name="Zheng D."/>
            <person name="Pang J."/>
            <person name="Liu Y."/>
            <person name="Luo S."/>
            <person name="Meng S."/>
            <person name="Qian L."/>
            <person name="Wei D."/>
            <person name="Dai S."/>
            <person name="Zhou R."/>
        </authorList>
    </citation>
    <scope>NUCLEOTIDE SEQUENCE [LARGE SCALE GENOMIC DNA]</scope>
    <source>
        <strain evidence="1">BV-YZ2020</strain>
    </source>
</reference>
<gene>
    <name evidence="1" type="ORF">L6164_003075</name>
</gene>